<dbReference type="InterPro" id="IPR058016">
    <property type="entry name" value="Gp85"/>
</dbReference>
<name>A0A1Y0SXJ8_9CAUD</name>
<keyword evidence="2" id="KW-1185">Reference proteome</keyword>
<gene>
    <name evidence="1" type="ORF">NOXIFER_85</name>
</gene>
<evidence type="ECO:0000313" key="2">
    <source>
        <dbReference type="Proteomes" id="UP000224829"/>
    </source>
</evidence>
<sequence>MTTAYQFAQQLKAIEPGNTNVRLARSLTLVHAFAMAIPVGNYANADQAAEASQDLLKKLINDVNEHVTIDTRLCMGLLLPTLKLRFELINGTTDPALIKMVLSSEAAAEIKGPDDLAMTEYLTSRPGYAKEQLLISESVRELIADNA</sequence>
<dbReference type="EMBL" id="MF063068">
    <property type="protein sequence ID" value="ARV77255.1"/>
    <property type="molecule type" value="Genomic_DNA"/>
</dbReference>
<proteinExistence type="predicted"/>
<dbReference type="Pfam" id="PF25615">
    <property type="entry name" value="PhiKZ_gp85"/>
    <property type="match status" value="1"/>
</dbReference>
<organism evidence="1 2">
    <name type="scientific">Pseudomonas phage Noxifer</name>
    <dbReference type="NCBI Taxonomy" id="2006684"/>
    <lineage>
        <taxon>Viruses</taxon>
        <taxon>Duplodnaviria</taxon>
        <taxon>Heunggongvirae</taxon>
        <taxon>Uroviricota</taxon>
        <taxon>Caudoviricetes</taxon>
        <taxon>Chimalliviridae</taxon>
        <taxon>Noxifervirus</taxon>
        <taxon>Noxifervirus noxifer</taxon>
    </lineage>
</organism>
<dbReference type="OrthoDB" id="35796at10239"/>
<reference evidence="1 2" key="1">
    <citation type="submission" date="2017-05" db="EMBL/GenBank/DDBJ databases">
        <authorList>
            <person name="Song R."/>
            <person name="Chenine A.L."/>
            <person name="Ruprecht R.M."/>
        </authorList>
    </citation>
    <scope>NUCLEOTIDE SEQUENCE [LARGE SCALE GENOMIC DNA]</scope>
</reference>
<accession>A0A1Y0SXJ8</accession>
<evidence type="ECO:0000313" key="1">
    <source>
        <dbReference type="EMBL" id="ARV77255.1"/>
    </source>
</evidence>
<dbReference type="Proteomes" id="UP000224829">
    <property type="component" value="Segment"/>
</dbReference>
<protein>
    <submittedName>
        <fullName evidence="1">Virion structural protein</fullName>
    </submittedName>
</protein>